<dbReference type="UniPathway" id="UPA00060"/>
<sequence length="226" mass="26629">MSFSRQLKQKAIKVWEDGYNHPFVQELGAGTLDKDKFKFYLLQDYLYLLEYAKVFALALTKADDEKMLGNLSAITKATLVDEMKLHHLYMKEFGISDEEVKNVRASLFNRTYTANMLATSLKGDLAHTLATVFPCAWTYCDYGKRLKEQYKDTLENNFYKSWIDTYSSSEFEDSFEWFYDALDELVKNKTESEKKVVEDIFISSVEFEYMFWEMAYNKQMSYVKNS</sequence>
<gene>
    <name evidence="3" type="primary">tenA</name>
    <name evidence="3" type="ORF">CJ671_06290</name>
</gene>
<dbReference type="SUPFAM" id="SSF48613">
    <property type="entry name" value="Heme oxygenase-like"/>
    <property type="match status" value="1"/>
</dbReference>
<name>A0A2S9ST08_9BACT</name>
<dbReference type="OrthoDB" id="34166at2"/>
<keyword evidence="1" id="KW-0784">Thiamine biosynthesis</keyword>
<dbReference type="Pfam" id="PF03070">
    <property type="entry name" value="TENA_THI-4"/>
    <property type="match status" value="1"/>
</dbReference>
<dbReference type="PANTHER" id="PTHR43198:SF2">
    <property type="entry name" value="SI:CH1073-67J19.1-RELATED"/>
    <property type="match status" value="1"/>
</dbReference>
<dbReference type="InterPro" id="IPR016084">
    <property type="entry name" value="Haem_Oase-like_multi-hlx"/>
</dbReference>
<evidence type="ECO:0000256" key="1">
    <source>
        <dbReference type="RuleBase" id="RU363093"/>
    </source>
</evidence>
<evidence type="ECO:0000313" key="4">
    <source>
        <dbReference type="Proteomes" id="UP000238649"/>
    </source>
</evidence>
<dbReference type="NCBIfam" id="TIGR04306">
    <property type="entry name" value="salvage_TenA"/>
    <property type="match status" value="1"/>
</dbReference>
<evidence type="ECO:0000313" key="3">
    <source>
        <dbReference type="EMBL" id="PRM89723.1"/>
    </source>
</evidence>
<dbReference type="CDD" id="cd19366">
    <property type="entry name" value="TenA_C_BhTenA-like"/>
    <property type="match status" value="1"/>
</dbReference>
<dbReference type="InterPro" id="IPR050967">
    <property type="entry name" value="Thiamine_Salvage_TenA"/>
</dbReference>
<dbReference type="GO" id="GO:0050334">
    <property type="term" value="F:thiaminase activity"/>
    <property type="evidence" value="ECO:0007669"/>
    <property type="project" value="UniProtKB-EC"/>
</dbReference>
<dbReference type="GO" id="GO:0005829">
    <property type="term" value="C:cytosol"/>
    <property type="evidence" value="ECO:0007669"/>
    <property type="project" value="TreeGrafter"/>
</dbReference>
<comment type="catalytic activity">
    <reaction evidence="1">
        <text>thiamine + H2O = 5-(2-hydroxyethyl)-4-methylthiazole + 4-amino-5-hydroxymethyl-2-methylpyrimidine + H(+)</text>
        <dbReference type="Rhea" id="RHEA:17509"/>
        <dbReference type="ChEBI" id="CHEBI:15377"/>
        <dbReference type="ChEBI" id="CHEBI:15378"/>
        <dbReference type="ChEBI" id="CHEBI:16892"/>
        <dbReference type="ChEBI" id="CHEBI:17957"/>
        <dbReference type="ChEBI" id="CHEBI:18385"/>
        <dbReference type="EC" id="3.5.99.2"/>
    </reaction>
</comment>
<dbReference type="GO" id="GO:0009229">
    <property type="term" value="P:thiamine diphosphate biosynthetic process"/>
    <property type="evidence" value="ECO:0007669"/>
    <property type="project" value="UniProtKB-UniPathway"/>
</dbReference>
<dbReference type="Gene3D" id="1.20.910.10">
    <property type="entry name" value="Heme oxygenase-like"/>
    <property type="match status" value="1"/>
</dbReference>
<dbReference type="EC" id="3.5.99.2" evidence="1"/>
<dbReference type="EMBL" id="NXGH01000015">
    <property type="protein sequence ID" value="PRM89723.1"/>
    <property type="molecule type" value="Genomic_DNA"/>
</dbReference>
<comment type="similarity">
    <text evidence="1">Belongs to the TenA family.</text>
</comment>
<dbReference type="Proteomes" id="UP000238649">
    <property type="component" value="Unassembled WGS sequence"/>
</dbReference>
<dbReference type="RefSeq" id="WP_105911862.1">
    <property type="nucleotide sequence ID" value="NZ_NXGH01000015.1"/>
</dbReference>
<feature type="domain" description="Thiaminase-2/PQQC" evidence="2">
    <location>
        <begin position="12"/>
        <end position="217"/>
    </location>
</feature>
<dbReference type="InterPro" id="IPR004305">
    <property type="entry name" value="Thiaminase-2/PQQC"/>
</dbReference>
<accession>A0A2S9ST08</accession>
<organism evidence="3 4">
    <name type="scientific">Aliarcobacter cryaerophilus</name>
    <dbReference type="NCBI Taxonomy" id="28198"/>
    <lineage>
        <taxon>Bacteria</taxon>
        <taxon>Pseudomonadati</taxon>
        <taxon>Campylobacterota</taxon>
        <taxon>Epsilonproteobacteria</taxon>
        <taxon>Campylobacterales</taxon>
        <taxon>Arcobacteraceae</taxon>
        <taxon>Aliarcobacter</taxon>
    </lineage>
</organism>
<comment type="catalytic activity">
    <reaction evidence="1">
        <text>4-amino-5-aminomethyl-2-methylpyrimidine + H2O = 4-amino-5-hydroxymethyl-2-methylpyrimidine + NH4(+)</text>
        <dbReference type="Rhea" id="RHEA:31799"/>
        <dbReference type="ChEBI" id="CHEBI:15377"/>
        <dbReference type="ChEBI" id="CHEBI:16892"/>
        <dbReference type="ChEBI" id="CHEBI:28938"/>
        <dbReference type="ChEBI" id="CHEBI:63416"/>
        <dbReference type="EC" id="3.5.99.2"/>
    </reaction>
</comment>
<dbReference type="GO" id="GO:0009228">
    <property type="term" value="P:thiamine biosynthetic process"/>
    <property type="evidence" value="ECO:0007669"/>
    <property type="project" value="UniProtKB-KW"/>
</dbReference>
<evidence type="ECO:0000259" key="2">
    <source>
        <dbReference type="Pfam" id="PF03070"/>
    </source>
</evidence>
<proteinExistence type="inferred from homology"/>
<reference evidence="3 4" key="1">
    <citation type="submission" date="2017-09" db="EMBL/GenBank/DDBJ databases">
        <title>Reassesment of A. cryaerophilus.</title>
        <authorList>
            <person name="Perez-Cataluna A."/>
            <person name="Collado L."/>
            <person name="Salgado O."/>
            <person name="Lefinanco V."/>
            <person name="Figueras M.J."/>
        </authorList>
    </citation>
    <scope>NUCLEOTIDE SEQUENCE [LARGE SCALE GENOMIC DNA]</scope>
    <source>
        <strain evidence="3 4">LMG 9871</strain>
    </source>
</reference>
<dbReference type="InterPro" id="IPR027574">
    <property type="entry name" value="Thiaminase_II"/>
</dbReference>
<comment type="caution">
    <text evidence="3">The sequence shown here is derived from an EMBL/GenBank/DDBJ whole genome shotgun (WGS) entry which is preliminary data.</text>
</comment>
<dbReference type="PANTHER" id="PTHR43198">
    <property type="entry name" value="BIFUNCTIONAL TH2 PROTEIN"/>
    <property type="match status" value="1"/>
</dbReference>
<dbReference type="AlphaFoldDB" id="A0A2S9ST08"/>
<comment type="pathway">
    <text evidence="1">Cofactor biosynthesis; thiamine diphosphate biosynthesis.</text>
</comment>
<protein>
    <recommendedName>
        <fullName evidence="1">Aminopyrimidine aminohydrolase</fullName>
        <ecNumber evidence="1">3.5.99.2</ecNumber>
    </recommendedName>
</protein>
<comment type="function">
    <text evidence="1">Catalyzes an amino-pyrimidine hydrolysis reaction at the C5' of the pyrimidine moiety of thiamine compounds, a reaction that is part of a thiamine salvage pathway.</text>
</comment>
<keyword evidence="1" id="KW-0378">Hydrolase</keyword>